<dbReference type="InterPro" id="IPR017953">
    <property type="entry name" value="Carbohydrate_kinase_pred_CS"/>
</dbReference>
<dbReference type="PANTHER" id="PTHR12592:SF0">
    <property type="entry name" value="ATP-DEPENDENT (S)-NAD(P)H-HYDRATE DEHYDRATASE"/>
    <property type="match status" value="1"/>
</dbReference>
<comment type="cofactor">
    <cofactor evidence="18 19">
        <name>K(+)</name>
        <dbReference type="ChEBI" id="CHEBI:29103"/>
    </cofactor>
    <text evidence="18 19">Binds 1 potassium ion per subunit.</text>
</comment>
<feature type="binding site" evidence="17">
    <location>
        <begin position="430"/>
        <end position="434"/>
    </location>
    <ligand>
        <name>AMP</name>
        <dbReference type="ChEBI" id="CHEBI:456215"/>
    </ligand>
</feature>
<comment type="catalytic activity">
    <reaction evidence="2 18 19">
        <text>(6R)-NADPHX = (6S)-NADPHX</text>
        <dbReference type="Rhea" id="RHEA:32227"/>
        <dbReference type="ChEBI" id="CHEBI:64076"/>
        <dbReference type="ChEBI" id="CHEBI:64077"/>
        <dbReference type="EC" id="5.1.99.6"/>
    </reaction>
</comment>
<dbReference type="Proteomes" id="UP000053326">
    <property type="component" value="Unassembled WGS sequence"/>
</dbReference>
<dbReference type="NCBIfam" id="TIGR00197">
    <property type="entry name" value="yjeF_nterm"/>
    <property type="match status" value="1"/>
</dbReference>
<feature type="domain" description="YjeF C-terminal" evidence="20">
    <location>
        <begin position="232"/>
        <end position="519"/>
    </location>
</feature>
<dbReference type="Gene3D" id="3.40.1190.20">
    <property type="match status" value="1"/>
</dbReference>
<comment type="catalytic activity">
    <reaction evidence="1 18 19">
        <text>(6R)-NADHX = (6S)-NADHX</text>
        <dbReference type="Rhea" id="RHEA:32215"/>
        <dbReference type="ChEBI" id="CHEBI:64074"/>
        <dbReference type="ChEBI" id="CHEBI:64075"/>
        <dbReference type="EC" id="5.1.99.6"/>
    </reaction>
</comment>
<dbReference type="GO" id="GO:0046872">
    <property type="term" value="F:metal ion binding"/>
    <property type="evidence" value="ECO:0007669"/>
    <property type="project" value="UniProtKB-UniRule"/>
</dbReference>
<comment type="function">
    <text evidence="18">Catalyzes the epimerization of the S- and R-forms of NAD(P)HX, a damaged form of NAD(P)H that is a result of enzymatic or heat-dependent hydration. This is a prerequisite for the S-specific NAD(P)H-hydrate dehydratase to allow the repair of both epimers of NAD(P)HX.</text>
</comment>
<evidence type="ECO:0000256" key="17">
    <source>
        <dbReference type="HAMAP-Rule" id="MF_01965"/>
    </source>
</evidence>
<dbReference type="InterPro" id="IPR029056">
    <property type="entry name" value="Ribokinase-like"/>
</dbReference>
<comment type="subunit">
    <text evidence="17">Homotetramer.</text>
</comment>
<comment type="similarity">
    <text evidence="3 19">In the N-terminal section; belongs to the NnrE/AIBP family.</text>
</comment>
<dbReference type="AlphaFoldDB" id="A0A124FK58"/>
<feature type="binding site" evidence="17">
    <location>
        <position position="460"/>
    </location>
    <ligand>
        <name>(6S)-NADPHX</name>
        <dbReference type="ChEBI" id="CHEBI:64076"/>
    </ligand>
</feature>
<evidence type="ECO:0000256" key="1">
    <source>
        <dbReference type="ARBA" id="ARBA00000013"/>
    </source>
</evidence>
<dbReference type="HAMAP" id="MF_01966">
    <property type="entry name" value="NADHX_epimerase"/>
    <property type="match status" value="1"/>
</dbReference>
<feature type="binding site" evidence="17">
    <location>
        <position position="337"/>
    </location>
    <ligand>
        <name>(6S)-NADPHX</name>
        <dbReference type="ChEBI" id="CHEBI:64076"/>
    </ligand>
</feature>
<feature type="binding site" evidence="17">
    <location>
        <position position="459"/>
    </location>
    <ligand>
        <name>AMP</name>
        <dbReference type="ChEBI" id="CHEBI:456215"/>
    </ligand>
</feature>
<dbReference type="PANTHER" id="PTHR12592">
    <property type="entry name" value="ATP-DEPENDENT (S)-NAD(P)H-HYDRATE DEHYDRATASE FAMILY MEMBER"/>
    <property type="match status" value="1"/>
</dbReference>
<evidence type="ECO:0000256" key="8">
    <source>
        <dbReference type="ARBA" id="ARBA00022857"/>
    </source>
</evidence>
<feature type="binding site" evidence="17">
    <location>
        <position position="393"/>
    </location>
    <ligand>
        <name>(6S)-NADPHX</name>
        <dbReference type="ChEBI" id="CHEBI:64076"/>
    </ligand>
</feature>
<dbReference type="PIRSF" id="PIRSF017184">
    <property type="entry name" value="Nnr"/>
    <property type="match status" value="1"/>
</dbReference>
<proteinExistence type="inferred from homology"/>
<comment type="catalytic activity">
    <reaction evidence="16 17 19">
        <text>(6S)-NADPHX + ADP = AMP + phosphate + NADPH + H(+)</text>
        <dbReference type="Rhea" id="RHEA:32235"/>
        <dbReference type="ChEBI" id="CHEBI:15378"/>
        <dbReference type="ChEBI" id="CHEBI:43474"/>
        <dbReference type="ChEBI" id="CHEBI:57783"/>
        <dbReference type="ChEBI" id="CHEBI:64076"/>
        <dbReference type="ChEBI" id="CHEBI:456215"/>
        <dbReference type="ChEBI" id="CHEBI:456216"/>
        <dbReference type="EC" id="4.2.1.136"/>
    </reaction>
</comment>
<dbReference type="GO" id="GO:0052855">
    <property type="term" value="F:ADP-dependent NAD(P)H-hydrate dehydratase activity"/>
    <property type="evidence" value="ECO:0007669"/>
    <property type="project" value="UniProtKB-UniRule"/>
</dbReference>
<comment type="catalytic activity">
    <reaction evidence="15 17 19">
        <text>(6S)-NADHX + ADP = AMP + phosphate + NADH + H(+)</text>
        <dbReference type="Rhea" id="RHEA:32223"/>
        <dbReference type="ChEBI" id="CHEBI:15378"/>
        <dbReference type="ChEBI" id="CHEBI:43474"/>
        <dbReference type="ChEBI" id="CHEBI:57945"/>
        <dbReference type="ChEBI" id="CHEBI:64074"/>
        <dbReference type="ChEBI" id="CHEBI:456215"/>
        <dbReference type="ChEBI" id="CHEBI:456216"/>
        <dbReference type="EC" id="4.2.1.136"/>
    </reaction>
</comment>
<keyword evidence="5 18" id="KW-0479">Metal-binding</keyword>
<dbReference type="SUPFAM" id="SSF53613">
    <property type="entry name" value="Ribokinase-like"/>
    <property type="match status" value="1"/>
</dbReference>
<evidence type="ECO:0000259" key="20">
    <source>
        <dbReference type="PROSITE" id="PS51383"/>
    </source>
</evidence>
<sequence length="528" mass="55435">MRLVQADEMRELDREATRRFGIPGLLLMENAGLSIVDVILKRFWDNKPQGKRILILAGPGNNGGDGFVVGRHLFNRGAEVKILITAPPDSYGGDAEVNLKIVSEMGIPLRVLEPERLREVEEMLAGADLVLDALFGTGFRGVPREPVASLIRLVNKAGKAVVAVDLPSGLEADTGRVAGDCVRAQVTVTMGMPKIGLYLEPGAQYAGEVVVGDISFPPELKTEEGGNYYLVDEEMVAAALPERLPTQHKGDFGHVLVIGGTRGYTGAAALASNAALRSGAGLVTAVVPEDLYPVAAAKLTEVMTFPAPGKDGGFDAGACAALMGLFGRATVLAVGPGLGQGEGTVSFLRELLERTDLPAVLDADALNILARDRRILTDPLFAERRKRWILTPHPGEMARLCGTGVGEIQSDRIGVAVRASREWGTTVVLKGARTVIAAPGSPVFINPTGNPGLASGGTGDVLAGLVAGLLAQGIAPVEAAFSGAFIHGLAADRIARQKGMAGLVAGDLLEEIPVVLELLARRKRSWRG</sequence>
<feature type="domain" description="YjeF N-terminal" evidence="21">
    <location>
        <begin position="9"/>
        <end position="222"/>
    </location>
</feature>
<comment type="function">
    <text evidence="17">Catalyzes the dehydration of the S-form of NAD(P)HX at the expense of ADP, which is converted to AMP. Together with NAD(P)HX epimerase, which catalyzes the epimerization of the S- and R-forms, the enzyme allows the repair of both epimers of NAD(P)HX, a damaged form of NAD(P)H that is a result of enzymatic or heat-dependent hydration.</text>
</comment>
<keyword evidence="22" id="KW-0418">Kinase</keyword>
<dbReference type="GO" id="GO:0052856">
    <property type="term" value="F:NAD(P)HX epimerase activity"/>
    <property type="evidence" value="ECO:0007669"/>
    <property type="project" value="UniProtKB-UniRule"/>
</dbReference>
<dbReference type="GO" id="GO:0110051">
    <property type="term" value="P:metabolite repair"/>
    <property type="evidence" value="ECO:0007669"/>
    <property type="project" value="TreeGrafter"/>
</dbReference>
<comment type="similarity">
    <text evidence="18">Belongs to the NnrE/AIBP family.</text>
</comment>
<dbReference type="EMBL" id="LGFO01000141">
    <property type="protein sequence ID" value="KUK36206.1"/>
    <property type="molecule type" value="Genomic_DNA"/>
</dbReference>
<dbReference type="SUPFAM" id="SSF64153">
    <property type="entry name" value="YjeF N-terminal domain-like"/>
    <property type="match status" value="1"/>
</dbReference>
<dbReference type="PROSITE" id="PS51385">
    <property type="entry name" value="YJEF_N"/>
    <property type="match status" value="1"/>
</dbReference>
<dbReference type="EC" id="5.1.99.6" evidence="19"/>
<evidence type="ECO:0000256" key="4">
    <source>
        <dbReference type="ARBA" id="ARBA00009524"/>
    </source>
</evidence>
<dbReference type="GO" id="GO:0005524">
    <property type="term" value="F:ATP binding"/>
    <property type="evidence" value="ECO:0007669"/>
    <property type="project" value="UniProtKB-UniRule"/>
</dbReference>
<evidence type="ECO:0000256" key="2">
    <source>
        <dbReference type="ARBA" id="ARBA00000909"/>
    </source>
</evidence>
<dbReference type="InterPro" id="IPR000631">
    <property type="entry name" value="CARKD"/>
</dbReference>
<comment type="caution">
    <text evidence="22">The sequence shown here is derived from an EMBL/GenBank/DDBJ whole genome shotgun (WGS) entry which is preliminary data.</text>
</comment>
<dbReference type="InterPro" id="IPR030677">
    <property type="entry name" value="Nnr"/>
</dbReference>
<dbReference type="Pfam" id="PF03853">
    <property type="entry name" value="YjeF_N"/>
    <property type="match status" value="1"/>
</dbReference>
<dbReference type="Pfam" id="PF01256">
    <property type="entry name" value="Carb_kinase"/>
    <property type="match status" value="1"/>
</dbReference>
<dbReference type="NCBIfam" id="TIGR00196">
    <property type="entry name" value="yjeF_cterm"/>
    <property type="match status" value="1"/>
</dbReference>
<comment type="similarity">
    <text evidence="17">Belongs to the NnrD/CARKD family.</text>
</comment>
<name>A0A124FK58_9THEO</name>
<dbReference type="InterPro" id="IPR036652">
    <property type="entry name" value="YjeF_N_dom_sf"/>
</dbReference>
<dbReference type="PROSITE" id="PS01050">
    <property type="entry name" value="YJEF_C_2"/>
    <property type="match status" value="1"/>
</dbReference>
<evidence type="ECO:0000256" key="6">
    <source>
        <dbReference type="ARBA" id="ARBA00022741"/>
    </source>
</evidence>
<comment type="similarity">
    <text evidence="4 19">In the C-terminal section; belongs to the NnrD/CARKD family.</text>
</comment>
<evidence type="ECO:0000256" key="7">
    <source>
        <dbReference type="ARBA" id="ARBA00022840"/>
    </source>
</evidence>
<evidence type="ECO:0000256" key="18">
    <source>
        <dbReference type="HAMAP-Rule" id="MF_01966"/>
    </source>
</evidence>
<protein>
    <recommendedName>
        <fullName evidence="19">Bifunctional NAD(P)H-hydrate repair enzyme</fullName>
    </recommendedName>
    <alternativeName>
        <fullName evidence="19">Nicotinamide nucleotide repair protein</fullName>
    </alternativeName>
    <domain>
        <recommendedName>
            <fullName evidence="19">ADP-dependent (S)-NAD(P)H-hydrate dehydratase</fullName>
            <ecNumber evidence="19">4.2.1.136</ecNumber>
        </recommendedName>
        <alternativeName>
            <fullName evidence="19">ADP-dependent NAD(P)HX dehydratase</fullName>
        </alternativeName>
    </domain>
    <domain>
        <recommendedName>
            <fullName evidence="19">NAD(P)H-hydrate epimerase</fullName>
            <ecNumber evidence="19">5.1.99.6</ecNumber>
        </recommendedName>
    </domain>
</protein>
<accession>A0A124FK58</accession>
<organism evidence="22 23">
    <name type="scientific">Thermacetogenium phaeum</name>
    <dbReference type="NCBI Taxonomy" id="85874"/>
    <lineage>
        <taxon>Bacteria</taxon>
        <taxon>Bacillati</taxon>
        <taxon>Bacillota</taxon>
        <taxon>Clostridia</taxon>
        <taxon>Thermoanaerobacterales</taxon>
        <taxon>Thermoanaerobacteraceae</taxon>
        <taxon>Thermacetogenium</taxon>
    </lineage>
</organism>
<dbReference type="GO" id="GO:0046496">
    <property type="term" value="P:nicotinamide nucleotide metabolic process"/>
    <property type="evidence" value="ECO:0007669"/>
    <property type="project" value="UniProtKB-UniRule"/>
</dbReference>
<evidence type="ECO:0000256" key="9">
    <source>
        <dbReference type="ARBA" id="ARBA00022958"/>
    </source>
</evidence>
<dbReference type="HAMAP" id="MF_01965">
    <property type="entry name" value="NADHX_dehydratase"/>
    <property type="match status" value="1"/>
</dbReference>
<keyword evidence="8 17" id="KW-0521">NADP</keyword>
<dbReference type="EC" id="4.2.1.136" evidence="19"/>
<evidence type="ECO:0000259" key="21">
    <source>
        <dbReference type="PROSITE" id="PS51385"/>
    </source>
</evidence>
<feature type="binding site" evidence="18">
    <location>
        <position position="132"/>
    </location>
    <ligand>
        <name>K(+)</name>
        <dbReference type="ChEBI" id="CHEBI:29103"/>
    </ligand>
</feature>
<keyword evidence="11 18" id="KW-0413">Isomerase</keyword>
<comment type="function">
    <text evidence="14 19">Bifunctional enzyme that catalyzes the epimerization of the S- and R-forms of NAD(P)HX and the dehydration of the S-form of NAD(P)HX at the expense of ADP, which is converted to AMP. This allows the repair of both epimers of NAD(P)HX, a damaged form of NAD(P)H that is a result of enzymatic or heat-dependent hydration.</text>
</comment>
<keyword evidence="9 18" id="KW-0630">Potassium</keyword>
<evidence type="ECO:0000256" key="12">
    <source>
        <dbReference type="ARBA" id="ARBA00023239"/>
    </source>
</evidence>
<dbReference type="OMA" id="NAHKGDY"/>
<keyword evidence="7 17" id="KW-0067">ATP-binding</keyword>
<keyword evidence="13" id="KW-0511">Multifunctional enzyme</keyword>
<dbReference type="PATRIC" id="fig|85874.4.peg.501"/>
<keyword evidence="22" id="KW-0808">Transferase</keyword>
<evidence type="ECO:0000256" key="15">
    <source>
        <dbReference type="ARBA" id="ARBA00048238"/>
    </source>
</evidence>
<dbReference type="CDD" id="cd01171">
    <property type="entry name" value="YXKO-related"/>
    <property type="match status" value="1"/>
</dbReference>
<evidence type="ECO:0000256" key="13">
    <source>
        <dbReference type="ARBA" id="ARBA00023268"/>
    </source>
</evidence>
<dbReference type="PROSITE" id="PS51383">
    <property type="entry name" value="YJEF_C_3"/>
    <property type="match status" value="1"/>
</dbReference>
<evidence type="ECO:0000256" key="11">
    <source>
        <dbReference type="ARBA" id="ARBA00023235"/>
    </source>
</evidence>
<evidence type="ECO:0000256" key="14">
    <source>
        <dbReference type="ARBA" id="ARBA00025153"/>
    </source>
</evidence>
<feature type="binding site" evidence="17">
    <location>
        <position position="267"/>
    </location>
    <ligand>
        <name>(6S)-NADPHX</name>
        <dbReference type="ChEBI" id="CHEBI:64076"/>
    </ligand>
</feature>
<dbReference type="Gene3D" id="3.40.50.10260">
    <property type="entry name" value="YjeF N-terminal domain"/>
    <property type="match status" value="1"/>
</dbReference>
<evidence type="ECO:0000256" key="3">
    <source>
        <dbReference type="ARBA" id="ARBA00006001"/>
    </source>
</evidence>
<reference evidence="23" key="1">
    <citation type="journal article" date="2015" name="MBio">
        <title>Genome-Resolved Metagenomic Analysis Reveals Roles for Candidate Phyla and Other Microbial Community Members in Biogeochemical Transformations in Oil Reservoirs.</title>
        <authorList>
            <person name="Hu P."/>
            <person name="Tom L."/>
            <person name="Singh A."/>
            <person name="Thomas B.C."/>
            <person name="Baker B.J."/>
            <person name="Piceno Y.M."/>
            <person name="Andersen G.L."/>
            <person name="Banfield J.F."/>
        </authorList>
    </citation>
    <scope>NUCLEOTIDE SEQUENCE [LARGE SCALE GENOMIC DNA]</scope>
</reference>
<feature type="binding site" evidence="18">
    <location>
        <position position="168"/>
    </location>
    <ligand>
        <name>K(+)</name>
        <dbReference type="ChEBI" id="CHEBI:29103"/>
    </ligand>
</feature>
<evidence type="ECO:0000256" key="16">
    <source>
        <dbReference type="ARBA" id="ARBA00049209"/>
    </source>
</evidence>
<dbReference type="GO" id="GO:0016301">
    <property type="term" value="F:kinase activity"/>
    <property type="evidence" value="ECO:0007669"/>
    <property type="project" value="UniProtKB-KW"/>
</dbReference>
<evidence type="ECO:0000313" key="22">
    <source>
        <dbReference type="EMBL" id="KUK36206.1"/>
    </source>
</evidence>
<evidence type="ECO:0000313" key="23">
    <source>
        <dbReference type="Proteomes" id="UP000053326"/>
    </source>
</evidence>
<evidence type="ECO:0000256" key="10">
    <source>
        <dbReference type="ARBA" id="ARBA00023027"/>
    </source>
</evidence>
<feature type="binding site" evidence="18">
    <location>
        <position position="165"/>
    </location>
    <ligand>
        <name>(6S)-NADPHX</name>
        <dbReference type="ChEBI" id="CHEBI:64076"/>
    </ligand>
</feature>
<feature type="binding site" evidence="18">
    <location>
        <begin position="136"/>
        <end position="142"/>
    </location>
    <ligand>
        <name>(6S)-NADPHX</name>
        <dbReference type="ChEBI" id="CHEBI:64076"/>
    </ligand>
</feature>
<comment type="caution">
    <text evidence="18">Lacks conserved residue(s) required for the propagation of feature annotation.</text>
</comment>
<keyword evidence="12 17" id="KW-0456">Lyase</keyword>
<evidence type="ECO:0000256" key="5">
    <source>
        <dbReference type="ARBA" id="ARBA00022723"/>
    </source>
</evidence>
<dbReference type="InterPro" id="IPR004443">
    <property type="entry name" value="YjeF_N_dom"/>
</dbReference>
<gene>
    <name evidence="17" type="primary">nnrD</name>
    <name evidence="18" type="synonym">nnrE</name>
    <name evidence="22" type="ORF">XD66_1086</name>
</gene>
<feature type="binding site" evidence="18">
    <location>
        <position position="62"/>
    </location>
    <ligand>
        <name>K(+)</name>
        <dbReference type="ChEBI" id="CHEBI:29103"/>
    </ligand>
</feature>
<comment type="cofactor">
    <cofactor evidence="17">
        <name>Mg(2+)</name>
        <dbReference type="ChEBI" id="CHEBI:18420"/>
    </cofactor>
</comment>
<feature type="binding site" evidence="18">
    <location>
        <begin position="61"/>
        <end position="65"/>
    </location>
    <ligand>
        <name>(6S)-NADPHX</name>
        <dbReference type="ChEBI" id="CHEBI:64076"/>
    </ligand>
</feature>
<keyword evidence="6 17" id="KW-0547">Nucleotide-binding</keyword>
<evidence type="ECO:0000256" key="19">
    <source>
        <dbReference type="PIRNR" id="PIRNR017184"/>
    </source>
</evidence>
<keyword evidence="10 17" id="KW-0520">NAD</keyword>